<keyword evidence="8" id="KW-0509">mRNA transport</keyword>
<dbReference type="GO" id="GO:0051028">
    <property type="term" value="P:mRNA transport"/>
    <property type="evidence" value="ECO:0007669"/>
    <property type="project" value="UniProtKB-KW"/>
</dbReference>
<evidence type="ECO:0000256" key="12">
    <source>
        <dbReference type="ARBA" id="ARBA00023228"/>
    </source>
</evidence>
<keyword evidence="12" id="KW-0458">Lysosome</keyword>
<evidence type="ECO:0000256" key="2">
    <source>
        <dbReference type="ARBA" id="ARBA00004567"/>
    </source>
</evidence>
<dbReference type="Gene3D" id="2.130.10.10">
    <property type="entry name" value="YVTN repeat-like/Quinoprotein amine dehydrogenase"/>
    <property type="match status" value="1"/>
</dbReference>
<evidence type="ECO:0000256" key="7">
    <source>
        <dbReference type="ARBA" id="ARBA00022737"/>
    </source>
</evidence>
<dbReference type="InterPro" id="IPR037363">
    <property type="entry name" value="Sec13/Seh1_fam"/>
</dbReference>
<keyword evidence="7" id="KW-0677">Repeat</keyword>
<dbReference type="InterPro" id="IPR036322">
    <property type="entry name" value="WD40_repeat_dom_sf"/>
</dbReference>
<dbReference type="GO" id="GO:0032527">
    <property type="term" value="P:protein exit from endoplasmic reticulum"/>
    <property type="evidence" value="ECO:0007669"/>
    <property type="project" value="TreeGrafter"/>
</dbReference>
<dbReference type="PANTHER" id="PTHR11024:SF2">
    <property type="entry name" value="PROTEIN SEC13 HOMOLOG"/>
    <property type="match status" value="1"/>
</dbReference>
<dbReference type="GO" id="GO:0090114">
    <property type="term" value="P:COPII-coated vesicle budding"/>
    <property type="evidence" value="ECO:0007669"/>
    <property type="project" value="TreeGrafter"/>
</dbReference>
<keyword evidence="14" id="KW-1185">Reference proteome</keyword>
<dbReference type="GO" id="GO:0032008">
    <property type="term" value="P:positive regulation of TOR signaling"/>
    <property type="evidence" value="ECO:0007669"/>
    <property type="project" value="TreeGrafter"/>
</dbReference>
<dbReference type="Proteomes" id="UP000887540">
    <property type="component" value="Unplaced"/>
</dbReference>
<evidence type="ECO:0000313" key="15">
    <source>
        <dbReference type="WBParaSite" id="ACRNAN_Path_69.g241.t1"/>
    </source>
</evidence>
<evidence type="ECO:0000256" key="6">
    <source>
        <dbReference type="ARBA" id="ARBA00022574"/>
    </source>
</evidence>
<comment type="subcellular location">
    <subcellularLocation>
        <location evidence="1">Lysosome</location>
    </subcellularLocation>
    <subcellularLocation>
        <location evidence="2">Nucleus</location>
        <location evidence="2">Nuclear pore complex</location>
    </subcellularLocation>
</comment>
<name>A0A914CAE2_9BILA</name>
<keyword evidence="6" id="KW-0853">WD repeat</keyword>
<organism evidence="14 15">
    <name type="scientific">Acrobeloides nanus</name>
    <dbReference type="NCBI Taxonomy" id="290746"/>
    <lineage>
        <taxon>Eukaryota</taxon>
        <taxon>Metazoa</taxon>
        <taxon>Ecdysozoa</taxon>
        <taxon>Nematoda</taxon>
        <taxon>Chromadorea</taxon>
        <taxon>Rhabditida</taxon>
        <taxon>Tylenchina</taxon>
        <taxon>Cephalobomorpha</taxon>
        <taxon>Cephaloboidea</taxon>
        <taxon>Cephalobidae</taxon>
        <taxon>Acrobeloides</taxon>
    </lineage>
</organism>
<keyword evidence="5" id="KW-0813">Transport</keyword>
<dbReference type="SMART" id="SM00320">
    <property type="entry name" value="WD40"/>
    <property type="match status" value="6"/>
</dbReference>
<keyword evidence="11" id="KW-0906">Nuclear pore complex</keyword>
<evidence type="ECO:0000256" key="11">
    <source>
        <dbReference type="ARBA" id="ARBA00023132"/>
    </source>
</evidence>
<dbReference type="InterPro" id="IPR001680">
    <property type="entry name" value="WD40_rpt"/>
</dbReference>
<dbReference type="GO" id="GO:0005764">
    <property type="term" value="C:lysosome"/>
    <property type="evidence" value="ECO:0007669"/>
    <property type="project" value="UniProtKB-SubCell"/>
</dbReference>
<dbReference type="AlphaFoldDB" id="A0A914CAE2"/>
<dbReference type="SUPFAM" id="SSF50978">
    <property type="entry name" value="WD40 repeat-like"/>
    <property type="match status" value="1"/>
</dbReference>
<keyword evidence="10" id="KW-0811">Translocation</keyword>
<keyword evidence="13" id="KW-0539">Nucleus</keyword>
<dbReference type="Pfam" id="PF00400">
    <property type="entry name" value="WD40"/>
    <property type="match status" value="5"/>
</dbReference>
<evidence type="ECO:0000256" key="9">
    <source>
        <dbReference type="ARBA" id="ARBA00022927"/>
    </source>
</evidence>
<dbReference type="PANTHER" id="PTHR11024">
    <property type="entry name" value="NUCLEAR PORE COMPLEX PROTEIN SEC13 / SEH1 FAMILY MEMBER"/>
    <property type="match status" value="1"/>
</dbReference>
<evidence type="ECO:0000256" key="5">
    <source>
        <dbReference type="ARBA" id="ARBA00022448"/>
    </source>
</evidence>
<evidence type="ECO:0000256" key="8">
    <source>
        <dbReference type="ARBA" id="ARBA00022816"/>
    </source>
</evidence>
<evidence type="ECO:0000256" key="13">
    <source>
        <dbReference type="ARBA" id="ARBA00023242"/>
    </source>
</evidence>
<evidence type="ECO:0000313" key="14">
    <source>
        <dbReference type="Proteomes" id="UP000887540"/>
    </source>
</evidence>
<keyword evidence="9" id="KW-0653">Protein transport</keyword>
<dbReference type="WBParaSite" id="ACRNAN_Path_69.g241.t1">
    <property type="protein sequence ID" value="ACRNAN_Path_69.g241.t1"/>
    <property type="gene ID" value="ACRNAN_Path_69.g241"/>
</dbReference>
<sequence>MVSISARIETGHRDIVHDAQMNYYGTRLATCSSDHLVKIFEVKPNGQSYPMAELVGHDGPVWQINWAHPKYDNVLASCSHDRKAIVWKEINGKWQKVYEYNQHDASINSIAWAPHQFGLIFACCSTDNSISIIEFQQDIWKPTKIFNAHDQGCNAISWAPAKTSKSLIDPQERMEPKRLVSAGNDRLVKIWKEEGPDNWVLEVELEGHNDWVRDVAWAQSESQTLSTIASCGLDKRVIIWRCADLNEKKWTSRVLTVFDEVVWHVSWSLCATVLAISGADNKVSLWQERLPNEWSKISDTDDDSRYDKV</sequence>
<dbReference type="GO" id="GO:0030127">
    <property type="term" value="C:COPII vesicle coat"/>
    <property type="evidence" value="ECO:0007669"/>
    <property type="project" value="TreeGrafter"/>
</dbReference>
<dbReference type="GO" id="GO:0006606">
    <property type="term" value="P:protein import into nucleus"/>
    <property type="evidence" value="ECO:0007669"/>
    <property type="project" value="TreeGrafter"/>
</dbReference>
<evidence type="ECO:0000256" key="3">
    <source>
        <dbReference type="ARBA" id="ARBA00010102"/>
    </source>
</evidence>
<reference evidence="15" key="1">
    <citation type="submission" date="2022-11" db="UniProtKB">
        <authorList>
            <consortium name="WormBaseParasite"/>
        </authorList>
    </citation>
    <scope>IDENTIFICATION</scope>
</reference>
<proteinExistence type="inferred from homology"/>
<dbReference type="GO" id="GO:0031080">
    <property type="term" value="C:nuclear pore outer ring"/>
    <property type="evidence" value="ECO:0007669"/>
    <property type="project" value="TreeGrafter"/>
</dbReference>
<evidence type="ECO:0000256" key="1">
    <source>
        <dbReference type="ARBA" id="ARBA00004371"/>
    </source>
</evidence>
<comment type="similarity">
    <text evidence="3">Belongs to the WD repeat SEC13 family.</text>
</comment>
<evidence type="ECO:0000256" key="4">
    <source>
        <dbReference type="ARBA" id="ARBA00019195"/>
    </source>
</evidence>
<evidence type="ECO:0000256" key="10">
    <source>
        <dbReference type="ARBA" id="ARBA00023010"/>
    </source>
</evidence>
<dbReference type="GO" id="GO:0005198">
    <property type="term" value="F:structural molecule activity"/>
    <property type="evidence" value="ECO:0007669"/>
    <property type="project" value="InterPro"/>
</dbReference>
<protein>
    <recommendedName>
        <fullName evidence="4">Protein SEC13 homolog</fullName>
    </recommendedName>
</protein>
<dbReference type="InterPro" id="IPR015943">
    <property type="entry name" value="WD40/YVTN_repeat-like_dom_sf"/>
</dbReference>
<accession>A0A914CAE2</accession>